<evidence type="ECO:0000313" key="9">
    <source>
        <dbReference type="Proteomes" id="UP000321927"/>
    </source>
</evidence>
<dbReference type="GO" id="GO:0009403">
    <property type="term" value="P:toxin biosynthetic process"/>
    <property type="evidence" value="ECO:0007669"/>
    <property type="project" value="InterPro"/>
</dbReference>
<evidence type="ECO:0000313" key="7">
    <source>
        <dbReference type="EMBL" id="TXD76990.1"/>
    </source>
</evidence>
<dbReference type="PANTHER" id="PTHR37306">
    <property type="entry name" value="COLICIN V PRODUCTION PROTEIN"/>
    <property type="match status" value="1"/>
</dbReference>
<evidence type="ECO:0000256" key="2">
    <source>
        <dbReference type="ARBA" id="ARBA00022692"/>
    </source>
</evidence>
<evidence type="ECO:0000256" key="3">
    <source>
        <dbReference type="ARBA" id="ARBA00022989"/>
    </source>
</evidence>
<evidence type="ECO:0000256" key="4">
    <source>
        <dbReference type="ARBA" id="ARBA00023136"/>
    </source>
</evidence>
<evidence type="ECO:0000256" key="5">
    <source>
        <dbReference type="SAM" id="Phobius"/>
    </source>
</evidence>
<protein>
    <submittedName>
        <fullName evidence="7">CvpA family protein</fullName>
    </submittedName>
    <submittedName>
        <fullName evidence="6">Putative membrane protein required for colicin V production</fullName>
    </submittedName>
</protein>
<sequence>MSIIDIIIVIILGLGTYEGYRKGFLLGVLGLFGFVIAVILALNFMDPMSDWLGKNVTEFNLGFPIMGFVVVFVLTLLFIKVAGWILKQLMDMVLLGPLDSIVGALFGAVKAAFFISLFFWQAGLFKLEMPKKWTKDSEMLYFIEPIAPAIVAAVEPFFPNIEESLKKLEEVVDKVKDATTD</sequence>
<dbReference type="EMBL" id="VORV01000009">
    <property type="protein sequence ID" value="TXD76990.1"/>
    <property type="molecule type" value="Genomic_DNA"/>
</dbReference>
<organism evidence="6 8">
    <name type="scientific">Algoriphagus ratkowskyi</name>
    <dbReference type="NCBI Taxonomy" id="57028"/>
    <lineage>
        <taxon>Bacteria</taxon>
        <taxon>Pseudomonadati</taxon>
        <taxon>Bacteroidota</taxon>
        <taxon>Cytophagia</taxon>
        <taxon>Cytophagales</taxon>
        <taxon>Cyclobacteriaceae</taxon>
        <taxon>Algoriphagus</taxon>
    </lineage>
</organism>
<proteinExistence type="predicted"/>
<dbReference type="RefSeq" id="WP_086502042.1">
    <property type="nucleotide sequence ID" value="NZ_MSSV01000012.1"/>
</dbReference>
<dbReference type="OrthoDB" id="9799585at2"/>
<reference evidence="7 9" key="2">
    <citation type="submission" date="2019-08" db="EMBL/GenBank/DDBJ databases">
        <title>Genome of Algoriphagus ratkowskyi IC026.</title>
        <authorList>
            <person name="Bowman J.P."/>
        </authorList>
    </citation>
    <scope>NUCLEOTIDE SEQUENCE [LARGE SCALE GENOMIC DNA]</scope>
    <source>
        <strain evidence="7 9">IC026</strain>
    </source>
</reference>
<keyword evidence="4 5" id="KW-0472">Membrane</keyword>
<keyword evidence="3 5" id="KW-1133">Transmembrane helix</keyword>
<comment type="caution">
    <text evidence="6">The sequence shown here is derived from an EMBL/GenBank/DDBJ whole genome shotgun (WGS) entry which is preliminary data.</text>
</comment>
<name>A0A2W7R1N9_9BACT</name>
<evidence type="ECO:0000256" key="1">
    <source>
        <dbReference type="ARBA" id="ARBA00004141"/>
    </source>
</evidence>
<feature type="transmembrane region" description="Helical" evidence="5">
    <location>
        <begin position="24"/>
        <end position="45"/>
    </location>
</feature>
<gene>
    <name evidence="7" type="ORF">ESW18_14375</name>
    <name evidence="6" type="ORF">LV84_02831</name>
</gene>
<dbReference type="InterPro" id="IPR003825">
    <property type="entry name" value="Colicin-V_CvpA"/>
</dbReference>
<evidence type="ECO:0000313" key="8">
    <source>
        <dbReference type="Proteomes" id="UP000249115"/>
    </source>
</evidence>
<dbReference type="Proteomes" id="UP000249115">
    <property type="component" value="Unassembled WGS sequence"/>
</dbReference>
<keyword evidence="2 5" id="KW-0812">Transmembrane</keyword>
<feature type="transmembrane region" description="Helical" evidence="5">
    <location>
        <begin position="98"/>
        <end position="120"/>
    </location>
</feature>
<dbReference type="AlphaFoldDB" id="A0A2W7R1N9"/>
<feature type="transmembrane region" description="Helical" evidence="5">
    <location>
        <begin position="65"/>
        <end position="86"/>
    </location>
</feature>
<reference evidence="6 8" key="1">
    <citation type="submission" date="2018-06" db="EMBL/GenBank/DDBJ databases">
        <title>Genomic Encyclopedia of Archaeal and Bacterial Type Strains, Phase II (KMG-II): from individual species to whole genera.</title>
        <authorList>
            <person name="Goeker M."/>
        </authorList>
    </citation>
    <scope>NUCLEOTIDE SEQUENCE [LARGE SCALE GENOMIC DNA]</scope>
    <source>
        <strain evidence="6 8">DSM 22686</strain>
    </source>
</reference>
<dbReference type="GO" id="GO:0016020">
    <property type="term" value="C:membrane"/>
    <property type="evidence" value="ECO:0007669"/>
    <property type="project" value="UniProtKB-SubCell"/>
</dbReference>
<evidence type="ECO:0000313" key="6">
    <source>
        <dbReference type="EMBL" id="PZX54678.1"/>
    </source>
</evidence>
<dbReference type="Pfam" id="PF02674">
    <property type="entry name" value="Colicin_V"/>
    <property type="match status" value="1"/>
</dbReference>
<dbReference type="Proteomes" id="UP000321927">
    <property type="component" value="Unassembled WGS sequence"/>
</dbReference>
<keyword evidence="9" id="KW-1185">Reference proteome</keyword>
<comment type="subcellular location">
    <subcellularLocation>
        <location evidence="1">Membrane</location>
        <topology evidence="1">Multi-pass membrane protein</topology>
    </subcellularLocation>
</comment>
<dbReference type="PANTHER" id="PTHR37306:SF1">
    <property type="entry name" value="COLICIN V PRODUCTION PROTEIN"/>
    <property type="match status" value="1"/>
</dbReference>
<accession>A0A2W7R1N9</accession>
<dbReference type="EMBL" id="QKZU01000010">
    <property type="protein sequence ID" value="PZX54678.1"/>
    <property type="molecule type" value="Genomic_DNA"/>
</dbReference>